<sequence length="133" mass="14684">MTEFSATATVRLSPHATAYPPNRRKMRHFFNWSKFGTKGPLASASSTCTYRGHSAARGRDYFSYALGILLTRTSQPSNSTFYSMYFRMSMLFLTALTMRGISAAPAPSEAIDLTPDSLSALECYGPTCLRRAS</sequence>
<proteinExistence type="predicted"/>
<evidence type="ECO:0000313" key="1">
    <source>
        <dbReference type="EMBL" id="KAF7506702.1"/>
    </source>
</evidence>
<organism evidence="1 2">
    <name type="scientific">Endocarpon pusillum</name>
    <dbReference type="NCBI Taxonomy" id="364733"/>
    <lineage>
        <taxon>Eukaryota</taxon>
        <taxon>Fungi</taxon>
        <taxon>Dikarya</taxon>
        <taxon>Ascomycota</taxon>
        <taxon>Pezizomycotina</taxon>
        <taxon>Eurotiomycetes</taxon>
        <taxon>Chaetothyriomycetidae</taxon>
        <taxon>Verrucariales</taxon>
        <taxon>Verrucariaceae</taxon>
        <taxon>Endocarpon</taxon>
    </lineage>
</organism>
<protein>
    <submittedName>
        <fullName evidence="1">Uncharacterized protein</fullName>
    </submittedName>
</protein>
<keyword evidence="2" id="KW-1185">Reference proteome</keyword>
<name>A0A8H7AF62_9EURO</name>
<dbReference type="EMBL" id="JAACFV010000082">
    <property type="protein sequence ID" value="KAF7506702.1"/>
    <property type="molecule type" value="Genomic_DNA"/>
</dbReference>
<accession>A0A8H7AF62</accession>
<gene>
    <name evidence="1" type="ORF">GJ744_011531</name>
</gene>
<evidence type="ECO:0000313" key="2">
    <source>
        <dbReference type="Proteomes" id="UP000606974"/>
    </source>
</evidence>
<dbReference type="Proteomes" id="UP000606974">
    <property type="component" value="Unassembled WGS sequence"/>
</dbReference>
<reference evidence="1" key="1">
    <citation type="submission" date="2020-02" db="EMBL/GenBank/DDBJ databases">
        <authorList>
            <person name="Palmer J.M."/>
        </authorList>
    </citation>
    <scope>NUCLEOTIDE SEQUENCE</scope>
    <source>
        <strain evidence="1">EPUS1.4</strain>
        <tissue evidence="1">Thallus</tissue>
    </source>
</reference>
<dbReference type="AlphaFoldDB" id="A0A8H7AF62"/>
<comment type="caution">
    <text evidence="1">The sequence shown here is derived from an EMBL/GenBank/DDBJ whole genome shotgun (WGS) entry which is preliminary data.</text>
</comment>